<evidence type="ECO:0000313" key="1">
    <source>
        <dbReference type="EMBL" id="NDU95697.1"/>
    </source>
</evidence>
<gene>
    <name evidence="1" type="ORF">GK108_12510</name>
</gene>
<dbReference type="Gene3D" id="1.10.3420.10">
    <property type="entry name" value="putative ntp pyrophosphohydrolase like domain"/>
    <property type="match status" value="1"/>
</dbReference>
<dbReference type="Pfam" id="PF01503">
    <property type="entry name" value="PRA-PH"/>
    <property type="match status" value="1"/>
</dbReference>
<evidence type="ECO:0000313" key="2">
    <source>
        <dbReference type="Proteomes" id="UP000474175"/>
    </source>
</evidence>
<comment type="caution">
    <text evidence="1">The sequence shown here is derived from an EMBL/GenBank/DDBJ whole genome shotgun (WGS) entry which is preliminary data.</text>
</comment>
<reference evidence="1 2" key="1">
    <citation type="submission" date="2020-02" db="EMBL/GenBank/DDBJ databases">
        <title>Draft genome sequence of two Spirosoma agri KCTC 52727 and Spirosoma terrae KCTC 52035.</title>
        <authorList>
            <person name="Rojas J."/>
            <person name="Ambika Manirajan B."/>
            <person name="Suarez C."/>
            <person name="Ratering S."/>
            <person name="Schnell S."/>
        </authorList>
    </citation>
    <scope>NUCLEOTIDE SEQUENCE [LARGE SCALE GENOMIC DNA]</scope>
    <source>
        <strain evidence="1 2">KCTC 52035</strain>
    </source>
</reference>
<dbReference type="CDD" id="cd11530">
    <property type="entry name" value="NTP-PPase_DR2231_like"/>
    <property type="match status" value="1"/>
</dbReference>
<protein>
    <recommendedName>
        <fullName evidence="3">Nucleoside triphosphate pyrophosphohydrolase family protein</fullName>
    </recommendedName>
</protein>
<sequence>MLPSDPYLPLVTEFYQASQTPFLSRPAFPSVARQELRARLLQEELDEYIEALREGNLTKVLDALADLQYILTGTVLEFGMGTVFVPAFREVQRSNMSKFCITDQEVTDTIESYRSKGIETKSVTTGNQTVILRTEDEKILKSVQYSPAELAKFVQSDN</sequence>
<proteinExistence type="predicted"/>
<name>A0A6L9L885_9BACT</name>
<dbReference type="InterPro" id="IPR021130">
    <property type="entry name" value="PRib-ATP_PPHydrolase-like"/>
</dbReference>
<dbReference type="InterPro" id="IPR023292">
    <property type="entry name" value="NTP_PyroPHydrolase-like_dom_sf"/>
</dbReference>
<dbReference type="InterPro" id="IPR033653">
    <property type="entry name" value="NTP-PPase_DR2231-like"/>
</dbReference>
<accession>A0A6L9L885</accession>
<organism evidence="1 2">
    <name type="scientific">Spirosoma terrae</name>
    <dbReference type="NCBI Taxonomy" id="1968276"/>
    <lineage>
        <taxon>Bacteria</taxon>
        <taxon>Pseudomonadati</taxon>
        <taxon>Bacteroidota</taxon>
        <taxon>Cytophagia</taxon>
        <taxon>Cytophagales</taxon>
        <taxon>Cytophagaceae</taxon>
        <taxon>Spirosoma</taxon>
    </lineage>
</organism>
<dbReference type="Proteomes" id="UP000474175">
    <property type="component" value="Unassembled WGS sequence"/>
</dbReference>
<dbReference type="EMBL" id="JAAFZH010000004">
    <property type="protein sequence ID" value="NDU95697.1"/>
    <property type="molecule type" value="Genomic_DNA"/>
</dbReference>
<dbReference type="AlphaFoldDB" id="A0A6L9L885"/>
<keyword evidence="2" id="KW-1185">Reference proteome</keyword>
<evidence type="ECO:0008006" key="3">
    <source>
        <dbReference type="Google" id="ProtNLM"/>
    </source>
</evidence>